<dbReference type="InterPro" id="IPR024176">
    <property type="entry name" value="Citrate_synthase_bac-typ"/>
</dbReference>
<organism evidence="8 9">
    <name type="scientific">Amphibacillus xylanus (strain ATCC 51415 / DSM 6626 / JCM 7361 / LMG 17667 / NBRC 15112 / Ep01)</name>
    <dbReference type="NCBI Taxonomy" id="698758"/>
    <lineage>
        <taxon>Bacteria</taxon>
        <taxon>Bacillati</taxon>
        <taxon>Bacillota</taxon>
        <taxon>Bacilli</taxon>
        <taxon>Bacillales</taxon>
        <taxon>Bacillaceae</taxon>
        <taxon>Amphibacillus</taxon>
    </lineage>
</organism>
<dbReference type="PIRSF" id="PIRSF001369">
    <property type="entry name" value="Citrate_synth"/>
    <property type="match status" value="1"/>
</dbReference>
<feature type="active site" evidence="7">
    <location>
        <position position="257"/>
    </location>
</feature>
<protein>
    <recommendedName>
        <fullName evidence="6">Citrate synthase</fullName>
    </recommendedName>
</protein>
<dbReference type="GO" id="GO:0005829">
    <property type="term" value="C:cytosol"/>
    <property type="evidence" value="ECO:0007669"/>
    <property type="project" value="TreeGrafter"/>
</dbReference>
<dbReference type="KEGG" id="axl:AXY_09350"/>
<dbReference type="InterPro" id="IPR016143">
    <property type="entry name" value="Citrate_synth-like_sm_a-sub"/>
</dbReference>
<reference evidence="8 9" key="1">
    <citation type="submission" date="2011-01" db="EMBL/GenBank/DDBJ databases">
        <title>Whole genome sequence of Amphibacillus xylinus NBRC 15112.</title>
        <authorList>
            <person name="Nakazawa H."/>
            <person name="Katano Y."/>
            <person name="Nakamura S."/>
            <person name="Sasagawa M."/>
            <person name="Fukada J."/>
            <person name="Arai T."/>
            <person name="Sasakura N."/>
            <person name="Mochizuki D."/>
            <person name="Hosoyama A."/>
            <person name="Harada K."/>
            <person name="Horikawa H."/>
            <person name="Kato Y."/>
            <person name="Harada T."/>
            <person name="Sasaki K."/>
            <person name="Sekiguchi M."/>
            <person name="Hodoyama M."/>
            <person name="Nishiko R."/>
            <person name="Narita H."/>
            <person name="Hanamaki A."/>
            <person name="Hata C."/>
            <person name="Konno Y."/>
            <person name="Niimura Y."/>
            <person name="Yamazaki S."/>
            <person name="Fujita N."/>
        </authorList>
    </citation>
    <scope>NUCLEOTIDE SEQUENCE [LARGE SCALE GENOMIC DNA]</scope>
    <source>
        <strain evidence="9">ATCC 51415 / DSM 6626 / JCM 7361 / LMG 17667 / NBRC 15112 / Ep01</strain>
    </source>
</reference>
<dbReference type="AlphaFoldDB" id="K0J1S6"/>
<dbReference type="PRINTS" id="PR00143">
    <property type="entry name" value="CITRTSNTHASE"/>
</dbReference>
<dbReference type="NCBIfam" id="TIGR01800">
    <property type="entry name" value="cit_synth_II"/>
    <property type="match status" value="1"/>
</dbReference>
<accession>K0J1S6</accession>
<dbReference type="UniPathway" id="UPA00223"/>
<dbReference type="FunFam" id="1.10.230.10:FF:000003">
    <property type="entry name" value="Citrate synthase"/>
    <property type="match status" value="1"/>
</dbReference>
<dbReference type="Gene3D" id="1.10.230.10">
    <property type="entry name" value="Cytochrome P450-Terp, domain 2"/>
    <property type="match status" value="1"/>
</dbReference>
<sequence length="371" mass="42405">MIKARGLEGVVLTDTKITSISGTKLSYVGYDLDDLVNYATFEEVVFLLWYKRLPNQAELTEFKENLFEVMELPEEIYPHIEHMDLNKIHPMSALRSVISLLGAYDPEDSLTHKDATMEKALRLQARILTVITTLSRLRNGKEILHPKKEYGYAENFLYLLKGDPVDPIEARAFDQALILHADHELNASTFTARVCVATLSDLYSGITAAISALKGELHGGANEQVIKMLMEIGEVDRAIPYIQEKINNKEKIMGMGHRVYKKGDPRAKYLKKMSKELTRKAGQEKWYQISEIIEEYIKKEKGLPANVDFYSASTYHSMGIEHDLFTPIFAMSRTSGWIAHMLEQYDDNRLIRPRANYVGPKKLEFIPISKR</sequence>
<evidence type="ECO:0000256" key="7">
    <source>
        <dbReference type="PIRSR" id="PIRSR001369-1"/>
    </source>
</evidence>
<dbReference type="PANTHER" id="PTHR11739:SF4">
    <property type="entry name" value="CITRATE SYNTHASE, PEROXISOMAL"/>
    <property type="match status" value="1"/>
</dbReference>
<dbReference type="GO" id="GO:0005975">
    <property type="term" value="P:carbohydrate metabolic process"/>
    <property type="evidence" value="ECO:0007669"/>
    <property type="project" value="TreeGrafter"/>
</dbReference>
<comment type="similarity">
    <text evidence="2 6">Belongs to the citrate synthase family.</text>
</comment>
<feature type="active site" evidence="7">
    <location>
        <position position="308"/>
    </location>
</feature>
<evidence type="ECO:0000256" key="3">
    <source>
        <dbReference type="ARBA" id="ARBA00022532"/>
    </source>
</evidence>
<dbReference type="HOGENOM" id="CLU_025068_2_1_9"/>
<comment type="pathway">
    <text evidence="1">Carbohydrate metabolism; tricarboxylic acid cycle; isocitrate from oxaloacetate: step 1/2.</text>
</comment>
<dbReference type="SUPFAM" id="SSF48256">
    <property type="entry name" value="Citrate synthase"/>
    <property type="match status" value="1"/>
</dbReference>
<evidence type="ECO:0000256" key="6">
    <source>
        <dbReference type="PIRNR" id="PIRNR001369"/>
    </source>
</evidence>
<gene>
    <name evidence="8" type="primary">citZ</name>
    <name evidence="8" type="ordered locus">AXY_09350</name>
</gene>
<dbReference type="PATRIC" id="fig|698758.3.peg.930"/>
<comment type="catalytic activity">
    <reaction evidence="5">
        <text>oxaloacetate + acetyl-CoA + H2O = citrate + CoA + H(+)</text>
        <dbReference type="Rhea" id="RHEA:16845"/>
        <dbReference type="ChEBI" id="CHEBI:15377"/>
        <dbReference type="ChEBI" id="CHEBI:15378"/>
        <dbReference type="ChEBI" id="CHEBI:16452"/>
        <dbReference type="ChEBI" id="CHEBI:16947"/>
        <dbReference type="ChEBI" id="CHEBI:57287"/>
        <dbReference type="ChEBI" id="CHEBI:57288"/>
        <dbReference type="EC" id="2.3.3.16"/>
    </reaction>
</comment>
<dbReference type="PANTHER" id="PTHR11739">
    <property type="entry name" value="CITRATE SYNTHASE"/>
    <property type="match status" value="1"/>
</dbReference>
<keyword evidence="8" id="KW-0012">Acyltransferase</keyword>
<dbReference type="Gene3D" id="1.10.580.10">
    <property type="entry name" value="Citrate Synthase, domain 1"/>
    <property type="match status" value="1"/>
</dbReference>
<evidence type="ECO:0000256" key="1">
    <source>
        <dbReference type="ARBA" id="ARBA00004751"/>
    </source>
</evidence>
<evidence type="ECO:0000256" key="4">
    <source>
        <dbReference type="ARBA" id="ARBA00022679"/>
    </source>
</evidence>
<keyword evidence="3" id="KW-0816">Tricarboxylic acid cycle</keyword>
<dbReference type="InterPro" id="IPR011278">
    <property type="entry name" value="2-MeCitrate/Citrate_synth_II"/>
</dbReference>
<dbReference type="InterPro" id="IPR002020">
    <property type="entry name" value="Citrate_synthase"/>
</dbReference>
<dbReference type="GO" id="GO:0036440">
    <property type="term" value="F:citrate synthase activity"/>
    <property type="evidence" value="ECO:0007669"/>
    <property type="project" value="UniProtKB-EC"/>
</dbReference>
<dbReference type="RefSeq" id="WP_015009672.1">
    <property type="nucleotide sequence ID" value="NC_018704.1"/>
</dbReference>
<evidence type="ECO:0000313" key="8">
    <source>
        <dbReference type="EMBL" id="BAM47067.1"/>
    </source>
</evidence>
<dbReference type="InterPro" id="IPR036969">
    <property type="entry name" value="Citrate_synthase_sf"/>
</dbReference>
<dbReference type="GO" id="GO:0006099">
    <property type="term" value="P:tricarboxylic acid cycle"/>
    <property type="evidence" value="ECO:0007669"/>
    <property type="project" value="UniProtKB-UniPathway"/>
</dbReference>
<dbReference type="eggNOG" id="COG0372">
    <property type="taxonomic scope" value="Bacteria"/>
</dbReference>
<keyword evidence="4 6" id="KW-0808">Transferase</keyword>
<evidence type="ECO:0000313" key="9">
    <source>
        <dbReference type="Proteomes" id="UP000006294"/>
    </source>
</evidence>
<name>K0J1S6_AMPXN</name>
<dbReference type="Proteomes" id="UP000006294">
    <property type="component" value="Chromosome"/>
</dbReference>
<dbReference type="EMBL" id="AP012050">
    <property type="protein sequence ID" value="BAM47067.1"/>
    <property type="molecule type" value="Genomic_DNA"/>
</dbReference>
<evidence type="ECO:0000256" key="5">
    <source>
        <dbReference type="ARBA" id="ARBA00049288"/>
    </source>
</evidence>
<dbReference type="Pfam" id="PF00285">
    <property type="entry name" value="Citrate_synt"/>
    <property type="match status" value="1"/>
</dbReference>
<dbReference type="InterPro" id="IPR016142">
    <property type="entry name" value="Citrate_synth-like_lrg_a-sub"/>
</dbReference>
<proteinExistence type="inferred from homology"/>
<dbReference type="STRING" id="698758.AXY_09350"/>
<dbReference type="OrthoDB" id="9800864at2"/>
<evidence type="ECO:0000256" key="2">
    <source>
        <dbReference type="ARBA" id="ARBA00010566"/>
    </source>
</evidence>
<keyword evidence="9" id="KW-1185">Reference proteome</keyword>